<feature type="transmembrane region" description="Helical" evidence="1">
    <location>
        <begin position="30"/>
        <end position="53"/>
    </location>
</feature>
<evidence type="ECO:0000313" key="3">
    <source>
        <dbReference type="Proteomes" id="UP000326759"/>
    </source>
</evidence>
<organism evidence="2 3">
    <name type="scientific">Armadillidium nasatum</name>
    <dbReference type="NCBI Taxonomy" id="96803"/>
    <lineage>
        <taxon>Eukaryota</taxon>
        <taxon>Metazoa</taxon>
        <taxon>Ecdysozoa</taxon>
        <taxon>Arthropoda</taxon>
        <taxon>Crustacea</taxon>
        <taxon>Multicrustacea</taxon>
        <taxon>Malacostraca</taxon>
        <taxon>Eumalacostraca</taxon>
        <taxon>Peracarida</taxon>
        <taxon>Isopoda</taxon>
        <taxon>Oniscidea</taxon>
        <taxon>Crinocheta</taxon>
        <taxon>Armadillidiidae</taxon>
        <taxon>Armadillidium</taxon>
    </lineage>
</organism>
<reference evidence="2 3" key="1">
    <citation type="journal article" date="2019" name="PLoS Biol.">
        <title>Sex chromosomes control vertical transmission of feminizing Wolbachia symbionts in an isopod.</title>
        <authorList>
            <person name="Becking T."/>
            <person name="Chebbi M.A."/>
            <person name="Giraud I."/>
            <person name="Moumen B."/>
            <person name="Laverre T."/>
            <person name="Caubet Y."/>
            <person name="Peccoud J."/>
            <person name="Gilbert C."/>
            <person name="Cordaux R."/>
        </authorList>
    </citation>
    <scope>NUCLEOTIDE SEQUENCE [LARGE SCALE GENOMIC DNA]</scope>
    <source>
        <strain evidence="2">ANa2</strain>
        <tissue evidence="2">Whole body excluding digestive tract and cuticle</tissue>
    </source>
</reference>
<gene>
    <name evidence="2" type="ORF">Anas_04872</name>
</gene>
<dbReference type="AlphaFoldDB" id="A0A5N5SLC2"/>
<name>A0A5N5SLC2_9CRUS</name>
<comment type="caution">
    <text evidence="2">The sequence shown here is derived from an EMBL/GenBank/DDBJ whole genome shotgun (WGS) entry which is preliminary data.</text>
</comment>
<keyword evidence="1" id="KW-1133">Transmembrane helix</keyword>
<sequence length="126" mass="14350">LSFSVDLLVIVAIIPYQFYFNFNLETITSIFLLTILYGWSLQSTIYCASILCVKKENYFVSKHLLFSEAVGILSNLIVFVCEELCTKNGLEKITFGVHYIFHLIPQYVFTKGTATLIKNAFQVSTN</sequence>
<feature type="transmembrane region" description="Helical" evidence="1">
    <location>
        <begin position="7"/>
        <end position="24"/>
    </location>
</feature>
<keyword evidence="1" id="KW-0812">Transmembrane</keyword>
<evidence type="ECO:0000256" key="1">
    <source>
        <dbReference type="SAM" id="Phobius"/>
    </source>
</evidence>
<dbReference type="Proteomes" id="UP000326759">
    <property type="component" value="Unassembled WGS sequence"/>
</dbReference>
<evidence type="ECO:0000313" key="2">
    <source>
        <dbReference type="EMBL" id="KAB7494895.1"/>
    </source>
</evidence>
<accession>A0A5N5SLC2</accession>
<protein>
    <submittedName>
        <fullName evidence="2">Uncharacterized protein</fullName>
    </submittedName>
</protein>
<keyword evidence="3" id="KW-1185">Reference proteome</keyword>
<keyword evidence="1" id="KW-0472">Membrane</keyword>
<proteinExistence type="predicted"/>
<feature type="non-terminal residue" evidence="2">
    <location>
        <position position="1"/>
    </location>
</feature>
<dbReference type="EMBL" id="SEYY01023367">
    <property type="protein sequence ID" value="KAB7494895.1"/>
    <property type="molecule type" value="Genomic_DNA"/>
</dbReference>